<dbReference type="PANTHER" id="PTHR46796:SF7">
    <property type="entry name" value="ARAC FAMILY TRANSCRIPTIONAL REGULATOR"/>
    <property type="match status" value="1"/>
</dbReference>
<accession>A0A211ZUM8</accession>
<name>A0A211ZUM8_9PROT</name>
<dbReference type="GO" id="GO:0043565">
    <property type="term" value="F:sequence-specific DNA binding"/>
    <property type="evidence" value="ECO:0007669"/>
    <property type="project" value="InterPro"/>
</dbReference>
<reference evidence="6" key="1">
    <citation type="submission" date="2017-05" db="EMBL/GenBank/DDBJ databases">
        <authorList>
            <person name="Macchi M."/>
            <person name="Festa S."/>
            <person name="Coppotelli B.M."/>
            <person name="Morelli I.S."/>
        </authorList>
    </citation>
    <scope>NUCLEOTIDE SEQUENCE [LARGE SCALE GENOMIC DNA]</scope>
    <source>
        <strain evidence="6">I</strain>
    </source>
</reference>
<proteinExistence type="predicted"/>
<dbReference type="SUPFAM" id="SSF46689">
    <property type="entry name" value="Homeodomain-like"/>
    <property type="match status" value="2"/>
</dbReference>
<gene>
    <name evidence="5" type="ORF">BWR60_00155</name>
</gene>
<evidence type="ECO:0000256" key="3">
    <source>
        <dbReference type="ARBA" id="ARBA00023163"/>
    </source>
</evidence>
<dbReference type="OrthoDB" id="9802263at2"/>
<dbReference type="InterPro" id="IPR020449">
    <property type="entry name" value="Tscrpt_reg_AraC-type_HTH"/>
</dbReference>
<keyword evidence="2" id="KW-0238">DNA-binding</keyword>
<keyword evidence="6" id="KW-1185">Reference proteome</keyword>
<dbReference type="PANTHER" id="PTHR46796">
    <property type="entry name" value="HTH-TYPE TRANSCRIPTIONAL ACTIVATOR RHAS-RELATED"/>
    <property type="match status" value="1"/>
</dbReference>
<dbReference type="PROSITE" id="PS01124">
    <property type="entry name" value="HTH_ARAC_FAMILY_2"/>
    <property type="match status" value="1"/>
</dbReference>
<evidence type="ECO:0000256" key="1">
    <source>
        <dbReference type="ARBA" id="ARBA00023015"/>
    </source>
</evidence>
<feature type="domain" description="HTH araC/xylS-type" evidence="4">
    <location>
        <begin position="209"/>
        <end position="310"/>
    </location>
</feature>
<dbReference type="SUPFAM" id="SSF51182">
    <property type="entry name" value="RmlC-like cupins"/>
    <property type="match status" value="1"/>
</dbReference>
<dbReference type="InterPro" id="IPR050204">
    <property type="entry name" value="AraC_XylS_family_regulators"/>
</dbReference>
<dbReference type="Gene3D" id="1.10.10.60">
    <property type="entry name" value="Homeodomain-like"/>
    <property type="match status" value="2"/>
</dbReference>
<protein>
    <submittedName>
        <fullName evidence="5">AraC family transcriptional regulator</fullName>
    </submittedName>
</protein>
<dbReference type="GO" id="GO:0003700">
    <property type="term" value="F:DNA-binding transcription factor activity"/>
    <property type="evidence" value="ECO:0007669"/>
    <property type="project" value="InterPro"/>
</dbReference>
<evidence type="ECO:0000313" key="6">
    <source>
        <dbReference type="Proteomes" id="UP000196655"/>
    </source>
</evidence>
<dbReference type="InterPro" id="IPR018060">
    <property type="entry name" value="HTH_AraC"/>
</dbReference>
<dbReference type="PRINTS" id="PR00032">
    <property type="entry name" value="HTHARAC"/>
</dbReference>
<organism evidence="5 6">
    <name type="scientific">Inquilinus limosus</name>
    <dbReference type="NCBI Taxonomy" id="171674"/>
    <lineage>
        <taxon>Bacteria</taxon>
        <taxon>Pseudomonadati</taxon>
        <taxon>Pseudomonadota</taxon>
        <taxon>Alphaproteobacteria</taxon>
        <taxon>Rhodospirillales</taxon>
        <taxon>Rhodospirillaceae</taxon>
        <taxon>Inquilinus</taxon>
    </lineage>
</organism>
<keyword evidence="3" id="KW-0804">Transcription</keyword>
<dbReference type="EMBL" id="NHON01000001">
    <property type="protein sequence ID" value="OWJ69002.1"/>
    <property type="molecule type" value="Genomic_DNA"/>
</dbReference>
<dbReference type="Pfam" id="PF12833">
    <property type="entry name" value="HTH_18"/>
    <property type="match status" value="1"/>
</dbReference>
<dbReference type="Proteomes" id="UP000196655">
    <property type="component" value="Unassembled WGS sequence"/>
</dbReference>
<dbReference type="InterPro" id="IPR009057">
    <property type="entry name" value="Homeodomain-like_sf"/>
</dbReference>
<dbReference type="InterPro" id="IPR011051">
    <property type="entry name" value="RmlC_Cupin_sf"/>
</dbReference>
<keyword evidence="1" id="KW-0805">Transcription regulation</keyword>
<evidence type="ECO:0000256" key="2">
    <source>
        <dbReference type="ARBA" id="ARBA00023125"/>
    </source>
</evidence>
<comment type="caution">
    <text evidence="5">The sequence shown here is derived from an EMBL/GenBank/DDBJ whole genome shotgun (WGS) entry which is preliminary data.</text>
</comment>
<evidence type="ECO:0000313" key="5">
    <source>
        <dbReference type="EMBL" id="OWJ69002.1"/>
    </source>
</evidence>
<sequence length="320" mass="35094">MIAGSASKLSATDLDSLMRALEIDVIALTEMLIPPDHRAEMGTIDAPAIHYTVSGRGRISIGDGPAMPLEPHMLIIKPPNTPFAIEVDGAGGPKRLITRDCWKRHDGVLRIAMPAEPPEIIQICGFFNASFGQSVGLFRELREAVVETFEPTDRIGLKLREAVEELRTQELGMGAMTASLLKQVIVALVRRSMKSSRSWTDRFSILADRQITRAFADMVARPGAAHTVQSLAQSAGLSRSAFMARFSEIFGRSPMAVLRDLRMRQAALDLTTTSAPVDLVAYNAGYESRSSFVRAFRKAYNVDPSEYRQSVKSDQADKGV</sequence>
<dbReference type="AlphaFoldDB" id="A0A211ZUM8"/>
<dbReference type="SMART" id="SM00342">
    <property type="entry name" value="HTH_ARAC"/>
    <property type="match status" value="1"/>
</dbReference>
<evidence type="ECO:0000259" key="4">
    <source>
        <dbReference type="PROSITE" id="PS01124"/>
    </source>
</evidence>